<dbReference type="GO" id="GO:0006040">
    <property type="term" value="P:amino sugar metabolic process"/>
    <property type="evidence" value="ECO:0007669"/>
    <property type="project" value="InterPro"/>
</dbReference>
<evidence type="ECO:0000313" key="2">
    <source>
        <dbReference type="EMBL" id="SKA54763.1"/>
    </source>
</evidence>
<protein>
    <recommendedName>
        <fullName evidence="1">Anhydro-N-acetylmuramic acid kinase</fullName>
        <ecNumber evidence="1">2.7.1.170</ecNumber>
    </recommendedName>
    <alternativeName>
        <fullName evidence="1">AnhMurNAc kinase</fullName>
    </alternativeName>
</protein>
<dbReference type="RefSeq" id="WP_080176240.1">
    <property type="nucleotide sequence ID" value="NZ_AP024854.1"/>
</dbReference>
<dbReference type="Gene3D" id="3.30.420.40">
    <property type="match status" value="2"/>
</dbReference>
<evidence type="ECO:0000256" key="1">
    <source>
        <dbReference type="HAMAP-Rule" id="MF_01270"/>
    </source>
</evidence>
<dbReference type="GO" id="GO:0009254">
    <property type="term" value="P:peptidoglycan turnover"/>
    <property type="evidence" value="ECO:0007669"/>
    <property type="project" value="UniProtKB-UniRule"/>
</dbReference>
<dbReference type="InterPro" id="IPR043129">
    <property type="entry name" value="ATPase_NBD"/>
</dbReference>
<keyword evidence="1 2" id="KW-0418">Kinase</keyword>
<dbReference type="Pfam" id="PF03702">
    <property type="entry name" value="AnmK"/>
    <property type="match status" value="1"/>
</dbReference>
<proteinExistence type="inferred from homology"/>
<dbReference type="SUPFAM" id="SSF53067">
    <property type="entry name" value="Actin-like ATPase domain"/>
    <property type="match status" value="1"/>
</dbReference>
<dbReference type="CDD" id="cd24050">
    <property type="entry name" value="ASKHA_NBD_ANMK"/>
    <property type="match status" value="1"/>
</dbReference>
<organism evidence="2 3">
    <name type="scientific">Photobacterium toruni</name>
    <dbReference type="NCBI Taxonomy" id="1935446"/>
    <lineage>
        <taxon>Bacteria</taxon>
        <taxon>Pseudomonadati</taxon>
        <taxon>Pseudomonadota</taxon>
        <taxon>Gammaproteobacteria</taxon>
        <taxon>Vibrionales</taxon>
        <taxon>Vibrionaceae</taxon>
        <taxon>Photobacterium</taxon>
    </lineage>
</organism>
<keyword evidence="1" id="KW-0119">Carbohydrate metabolism</keyword>
<keyword evidence="1" id="KW-0547">Nucleotide-binding</keyword>
<dbReference type="EC" id="2.7.1.170" evidence="1"/>
<keyword evidence="1" id="KW-0067">ATP-binding</keyword>
<dbReference type="OrthoDB" id="9763949at2"/>
<dbReference type="GO" id="GO:0097175">
    <property type="term" value="P:1,6-anhydro-N-acetyl-beta-muramic acid catabolic process"/>
    <property type="evidence" value="ECO:0007669"/>
    <property type="project" value="UniProtKB-UniRule"/>
</dbReference>
<dbReference type="GO" id="GO:0016301">
    <property type="term" value="F:kinase activity"/>
    <property type="evidence" value="ECO:0007669"/>
    <property type="project" value="UniProtKB-KW"/>
</dbReference>
<name>A0A1T4UQ21_9GAMM</name>
<comment type="function">
    <text evidence="1">Catalyzes the specific phosphorylation of 1,6-anhydro-N-acetylmuramic acid (anhMurNAc) with the simultaneous cleavage of the 1,6-anhydro ring, generating MurNAc-6-P. Is required for the utilization of anhMurNAc either imported from the medium or derived from its own cell wall murein, and thus plays a role in cell wall recycling.</text>
</comment>
<dbReference type="NCBIfam" id="NF007148">
    <property type="entry name" value="PRK09585.3-2"/>
    <property type="match status" value="1"/>
</dbReference>
<keyword evidence="1 2" id="KW-0808">Transferase</keyword>
<comment type="pathway">
    <text evidence="1">Amino-sugar metabolism; 1,6-anhydro-N-acetylmuramate degradation.</text>
</comment>
<evidence type="ECO:0000313" key="3">
    <source>
        <dbReference type="Proteomes" id="UP000191116"/>
    </source>
</evidence>
<dbReference type="PANTHER" id="PTHR30605:SF0">
    <property type="entry name" value="ANHYDRO-N-ACETYLMURAMIC ACID KINASE"/>
    <property type="match status" value="1"/>
</dbReference>
<comment type="pathway">
    <text evidence="1">Cell wall biogenesis; peptidoglycan recycling.</text>
</comment>
<accession>A0A1T4UQ21</accession>
<dbReference type="HAMAP" id="MF_01270">
    <property type="entry name" value="AnhMurNAc_kinase"/>
    <property type="match status" value="1"/>
</dbReference>
<dbReference type="UniPathway" id="UPA00544"/>
<feature type="binding site" evidence="1">
    <location>
        <begin position="10"/>
        <end position="17"/>
    </location>
    <ligand>
        <name>ATP</name>
        <dbReference type="ChEBI" id="CHEBI:30616"/>
    </ligand>
</feature>
<dbReference type="GO" id="GO:0005524">
    <property type="term" value="F:ATP binding"/>
    <property type="evidence" value="ECO:0007669"/>
    <property type="project" value="UniProtKB-UniRule"/>
</dbReference>
<dbReference type="UniPathway" id="UPA00343"/>
<dbReference type="EMBL" id="FUWP01000028">
    <property type="protein sequence ID" value="SKA54763.1"/>
    <property type="molecule type" value="Genomic_DNA"/>
</dbReference>
<dbReference type="PANTHER" id="PTHR30605">
    <property type="entry name" value="ANHYDRO-N-ACETYLMURAMIC ACID KINASE"/>
    <property type="match status" value="1"/>
</dbReference>
<comment type="similarity">
    <text evidence="1">Belongs to the anhydro-N-acetylmuramic acid kinase family.</text>
</comment>
<dbReference type="AlphaFoldDB" id="A0A1T4UQ21"/>
<gene>
    <name evidence="1 2" type="primary">anmK</name>
    <name evidence="2" type="ORF">CZ814_03540</name>
</gene>
<dbReference type="NCBIfam" id="NF007139">
    <property type="entry name" value="PRK09585.1-3"/>
    <property type="match status" value="1"/>
</dbReference>
<reference evidence="2 3" key="1">
    <citation type="submission" date="2017-02" db="EMBL/GenBank/DDBJ databases">
        <authorList>
            <person name="Peterson S.W."/>
        </authorList>
    </citation>
    <scope>NUCLEOTIDE SEQUENCE [LARGE SCALE GENOMIC DNA]</scope>
    <source>
        <strain evidence="2 3">CECT 9189</strain>
    </source>
</reference>
<sequence>MEKYIGLMSGTSMDGVDAVLVEIDNNTIRLLGSHPFAMGNNLKQSLLDICLGQPTNLQTLGELDHRLGHLFADAVLALLAKTNTKAADITAIGSHGQTVFHSPHTEYAFTMQIGDANIIAAKTGITTVADFRRKDMAFGGQGAPLVPAFHQQLFSSTQCTRVILNIGGIANITVLEPNKAVTGFDTGPGNMLMDAWINLHQQKSYDENGNWARLGTVNTALLTRLLSEPYLQQLAPKSTGRELFNLPWLEQYLTEPTIVELQLSACDIQATLTEYTAQTIANDVKKTGLTPTVTSNELLVCGGGAHNPILMQRLAELLPSWQVMTTADRGVDIDNMEAMAFAWLAYRTMHHQSGNLPEVTGASRLAQLGAIYSAD</sequence>
<dbReference type="InterPro" id="IPR005338">
    <property type="entry name" value="Anhydro_N_Ac-Mur_kinase"/>
</dbReference>
<dbReference type="GO" id="GO:0016773">
    <property type="term" value="F:phosphotransferase activity, alcohol group as acceptor"/>
    <property type="evidence" value="ECO:0007669"/>
    <property type="project" value="UniProtKB-UniRule"/>
</dbReference>
<comment type="catalytic activity">
    <reaction evidence="1">
        <text>1,6-anhydro-N-acetyl-beta-muramate + ATP + H2O = N-acetyl-D-muramate 6-phosphate + ADP + H(+)</text>
        <dbReference type="Rhea" id="RHEA:24952"/>
        <dbReference type="ChEBI" id="CHEBI:15377"/>
        <dbReference type="ChEBI" id="CHEBI:15378"/>
        <dbReference type="ChEBI" id="CHEBI:30616"/>
        <dbReference type="ChEBI" id="CHEBI:58690"/>
        <dbReference type="ChEBI" id="CHEBI:58722"/>
        <dbReference type="ChEBI" id="CHEBI:456216"/>
        <dbReference type="EC" id="2.7.1.170"/>
    </reaction>
</comment>
<dbReference type="Proteomes" id="UP000191116">
    <property type="component" value="Unassembled WGS sequence"/>
</dbReference>